<evidence type="ECO:0000313" key="2">
    <source>
        <dbReference type="EMBL" id="KAK8376420.1"/>
    </source>
</evidence>
<feature type="compositionally biased region" description="Polar residues" evidence="1">
    <location>
        <begin position="385"/>
        <end position="396"/>
    </location>
</feature>
<proteinExistence type="predicted"/>
<reference evidence="2 3" key="1">
    <citation type="submission" date="2023-03" db="EMBL/GenBank/DDBJ databases">
        <title>High-quality genome of Scylla paramamosain provides insights in environmental adaptation.</title>
        <authorList>
            <person name="Zhang L."/>
        </authorList>
    </citation>
    <scope>NUCLEOTIDE SEQUENCE [LARGE SCALE GENOMIC DNA]</scope>
    <source>
        <strain evidence="2">LZ_2023a</strain>
        <tissue evidence="2">Muscle</tissue>
    </source>
</reference>
<feature type="compositionally biased region" description="Acidic residues" evidence="1">
    <location>
        <begin position="155"/>
        <end position="164"/>
    </location>
</feature>
<feature type="compositionally biased region" description="Acidic residues" evidence="1">
    <location>
        <begin position="539"/>
        <end position="554"/>
    </location>
</feature>
<feature type="region of interest" description="Disordered" evidence="1">
    <location>
        <begin position="371"/>
        <end position="499"/>
    </location>
</feature>
<comment type="caution">
    <text evidence="2">The sequence shown here is derived from an EMBL/GenBank/DDBJ whole genome shotgun (WGS) entry which is preliminary data.</text>
</comment>
<name>A0AAW0SM20_SCYPA</name>
<accession>A0AAW0SM20</accession>
<dbReference type="AlphaFoldDB" id="A0AAW0SM20"/>
<organism evidence="2 3">
    <name type="scientific">Scylla paramamosain</name>
    <name type="common">Mud crab</name>
    <dbReference type="NCBI Taxonomy" id="85552"/>
    <lineage>
        <taxon>Eukaryota</taxon>
        <taxon>Metazoa</taxon>
        <taxon>Ecdysozoa</taxon>
        <taxon>Arthropoda</taxon>
        <taxon>Crustacea</taxon>
        <taxon>Multicrustacea</taxon>
        <taxon>Malacostraca</taxon>
        <taxon>Eumalacostraca</taxon>
        <taxon>Eucarida</taxon>
        <taxon>Decapoda</taxon>
        <taxon>Pleocyemata</taxon>
        <taxon>Brachyura</taxon>
        <taxon>Eubrachyura</taxon>
        <taxon>Portunoidea</taxon>
        <taxon>Portunidae</taxon>
        <taxon>Portuninae</taxon>
        <taxon>Scylla</taxon>
    </lineage>
</organism>
<protein>
    <submittedName>
        <fullName evidence="2">Uncharacterized protein</fullName>
    </submittedName>
</protein>
<keyword evidence="3" id="KW-1185">Reference proteome</keyword>
<gene>
    <name evidence="2" type="ORF">O3P69_009811</name>
</gene>
<feature type="compositionally biased region" description="Acidic residues" evidence="1">
    <location>
        <begin position="130"/>
        <end position="141"/>
    </location>
</feature>
<dbReference type="EMBL" id="JARAKH010000048">
    <property type="protein sequence ID" value="KAK8376420.1"/>
    <property type="molecule type" value="Genomic_DNA"/>
</dbReference>
<feature type="compositionally biased region" description="Basic residues" evidence="1">
    <location>
        <begin position="440"/>
        <end position="483"/>
    </location>
</feature>
<sequence>MNCHVLHLTTRRPKETQQRFRAQSAPRGPRVEQSESPQSVPGAQTERWDFAIHMKETRGWLSVQVVAVMVVAVAVGDVTAKPTVNDDTRRAVANHVEDQFLDDALMNWLDNFGMYTFMVKQDLDSHAGDPDEGGAETEEQQQESGAVEVQGGAGEEVEEEGDAVEEWSAPIAVSTGQRSLLNPHHDYLVTVESLVAEEGSIFMTLSKYENQTICGVGGLSLEEEIKQVSRTGGGGFDVAQERESGDDHTTFIAFALQQEGTTNSTDSGWIAVSDQYWWASGQLTGGSMLSITFTPPECGCLALSTYFALPVGNLTLVVGPQAYPDELQTLLCVDPLASVPDHDYKDEDQEDGGAEEEDGIDYLQQPSALVASRNPGEEVQETEAQETPQLQPTASTQKKKMSREEKKMAKKTRRQMKRQRIRQAGRRQARQGQPNGGRGTTRRWNRKKNQRKRTRVWKKLNKRGRKGRRGKMGAKHHHHHHHHDHDEGVNGTSPDDIMQHYPLHLHHHHHSAMATNTSTIQEERLVDILLRDLHVENSTLEEEESAVGEGEEGDATITEEGGDGEGEGEGEEAQTPRQRRKNRRQRKKKMRKQRRKVYGPGVKFCCKQGIKHKKNILEIDNTSVTLPQSCNISSDVVITFANHQFGIEEDTCAITSTTCCERFTEEMWEGIKARKEARKTERKAAS</sequence>
<feature type="region of interest" description="Disordered" evidence="1">
    <location>
        <begin position="1"/>
        <end position="43"/>
    </location>
</feature>
<dbReference type="Proteomes" id="UP001487740">
    <property type="component" value="Unassembled WGS sequence"/>
</dbReference>
<feature type="region of interest" description="Disordered" evidence="1">
    <location>
        <begin position="124"/>
        <end position="164"/>
    </location>
</feature>
<feature type="compositionally biased region" description="Basic residues" evidence="1">
    <location>
        <begin position="577"/>
        <end position="597"/>
    </location>
</feature>
<feature type="region of interest" description="Disordered" evidence="1">
    <location>
        <begin position="537"/>
        <end position="597"/>
    </location>
</feature>
<evidence type="ECO:0000313" key="3">
    <source>
        <dbReference type="Proteomes" id="UP001487740"/>
    </source>
</evidence>
<feature type="compositionally biased region" description="Acidic residues" evidence="1">
    <location>
        <begin position="560"/>
        <end position="572"/>
    </location>
</feature>
<evidence type="ECO:0000256" key="1">
    <source>
        <dbReference type="SAM" id="MobiDB-lite"/>
    </source>
</evidence>
<feature type="compositionally biased region" description="Basic residues" evidence="1">
    <location>
        <begin position="408"/>
        <end position="429"/>
    </location>
</feature>